<evidence type="ECO:0000256" key="3">
    <source>
        <dbReference type="ARBA" id="ARBA00023326"/>
    </source>
</evidence>
<dbReference type="Pfam" id="PF00041">
    <property type="entry name" value="fn3"/>
    <property type="match status" value="4"/>
</dbReference>
<keyword evidence="7" id="KW-1185">Reference proteome</keyword>
<evidence type="ECO:0000256" key="2">
    <source>
        <dbReference type="ARBA" id="ARBA00023295"/>
    </source>
</evidence>
<evidence type="ECO:0000256" key="1">
    <source>
        <dbReference type="ARBA" id="ARBA00022737"/>
    </source>
</evidence>
<dbReference type="Proteomes" id="UP001321453">
    <property type="component" value="Unassembled WGS sequence"/>
</dbReference>
<feature type="domain" description="Fibronectin type-III" evidence="5">
    <location>
        <begin position="1202"/>
        <end position="1291"/>
    </location>
</feature>
<reference evidence="6 7" key="1">
    <citation type="submission" date="2023-06" db="EMBL/GenBank/DDBJ databases">
        <title>Cellulomonas sp. MW9 Whole genome sequence.</title>
        <authorList>
            <person name="Park S."/>
        </authorList>
    </citation>
    <scope>NUCLEOTIDE SEQUENCE [LARGE SCALE GENOMIC DNA]</scope>
    <source>
        <strain evidence="6 7">MW9</strain>
    </source>
</reference>
<keyword evidence="4" id="KW-0732">Signal</keyword>
<feature type="domain" description="Fibronectin type-III" evidence="5">
    <location>
        <begin position="1009"/>
        <end position="1095"/>
    </location>
</feature>
<protein>
    <submittedName>
        <fullName evidence="6">Fibronectin type III domain-containing protein</fullName>
    </submittedName>
</protein>
<keyword evidence="3" id="KW-0624">Polysaccharide degradation</keyword>
<dbReference type="EMBL" id="JAUCGR010000002">
    <property type="protein sequence ID" value="MDM7831219.1"/>
    <property type="molecule type" value="Genomic_DNA"/>
</dbReference>
<proteinExistence type="predicted"/>
<gene>
    <name evidence="6" type="ORF">QRT05_07725</name>
</gene>
<dbReference type="PANTHER" id="PTHR13817:SF73">
    <property type="entry name" value="FIBRONECTIN TYPE-III DOMAIN-CONTAINING PROTEIN"/>
    <property type="match status" value="1"/>
</dbReference>
<dbReference type="CDD" id="cd00063">
    <property type="entry name" value="FN3"/>
    <property type="match status" value="4"/>
</dbReference>
<dbReference type="RefSeq" id="WP_289446499.1">
    <property type="nucleotide sequence ID" value="NZ_JAUCGR010000002.1"/>
</dbReference>
<dbReference type="PROSITE" id="PS50853">
    <property type="entry name" value="FN3"/>
    <property type="match status" value="4"/>
</dbReference>
<organism evidence="6 7">
    <name type="scientific">Cellulomonas edaphi</name>
    <dbReference type="NCBI Taxonomy" id="3053468"/>
    <lineage>
        <taxon>Bacteria</taxon>
        <taxon>Bacillati</taxon>
        <taxon>Actinomycetota</taxon>
        <taxon>Actinomycetes</taxon>
        <taxon>Micrococcales</taxon>
        <taxon>Cellulomonadaceae</taxon>
        <taxon>Cellulomonas</taxon>
    </lineage>
</organism>
<keyword evidence="3" id="KW-0119">Carbohydrate metabolism</keyword>
<dbReference type="InterPro" id="IPR036116">
    <property type="entry name" value="FN3_sf"/>
</dbReference>
<dbReference type="SMART" id="SM00060">
    <property type="entry name" value="FN3"/>
    <property type="match status" value="7"/>
</dbReference>
<keyword evidence="2" id="KW-0326">Glycosidase</keyword>
<feature type="chain" id="PRO_5045094187" evidence="4">
    <location>
        <begin position="30"/>
        <end position="1291"/>
    </location>
</feature>
<evidence type="ECO:0000313" key="6">
    <source>
        <dbReference type="EMBL" id="MDM7831219.1"/>
    </source>
</evidence>
<evidence type="ECO:0000256" key="4">
    <source>
        <dbReference type="SAM" id="SignalP"/>
    </source>
</evidence>
<feature type="signal peptide" evidence="4">
    <location>
        <begin position="1"/>
        <end position="29"/>
    </location>
</feature>
<evidence type="ECO:0000259" key="5">
    <source>
        <dbReference type="PROSITE" id="PS50853"/>
    </source>
</evidence>
<comment type="caution">
    <text evidence="6">The sequence shown here is derived from an EMBL/GenBank/DDBJ whole genome shotgun (WGS) entry which is preliminary data.</text>
</comment>
<evidence type="ECO:0000313" key="7">
    <source>
        <dbReference type="Proteomes" id="UP001321453"/>
    </source>
</evidence>
<dbReference type="InterPro" id="IPR050964">
    <property type="entry name" value="Striated_Muscle_Regulatory"/>
</dbReference>
<feature type="domain" description="Fibronectin type-III" evidence="5">
    <location>
        <begin position="904"/>
        <end position="1008"/>
    </location>
</feature>
<keyword evidence="1" id="KW-0677">Repeat</keyword>
<dbReference type="Gene3D" id="2.60.40.10">
    <property type="entry name" value="Immunoglobulins"/>
    <property type="match status" value="10"/>
</dbReference>
<feature type="domain" description="Fibronectin type-III" evidence="5">
    <location>
        <begin position="1098"/>
        <end position="1200"/>
    </location>
</feature>
<dbReference type="PANTHER" id="PTHR13817">
    <property type="entry name" value="TITIN"/>
    <property type="match status" value="1"/>
</dbReference>
<keyword evidence="2" id="KW-0378">Hydrolase</keyword>
<sequence>MFNRRGVALLTGIALALTGAVGLAAPVVAAESTLVAAPSGLAVANLGGDPVFSWSAVDGAAAYSIQIATDDSFSSGNIIARASTFGRSWVPTSTLDVAVPRTLFWRVAAFGDSINESSLGSYSAVATLDRPAAAAPTPSAPVSGSVITYPTPVTFSWATVQGAVSYTLSYSSDPSFPTATTTTVPAVVGTSYSPSASLGRGTDPDDEAGARWYWRVRANFSTATGPTSGPYAPTSFFNVNWPRAASAPELISPADGATTYSDLRFTWKPVPGASGYSIVIGAAKDSHGDVITVKDSASTTSTTYVPKIQFSDTNYWWQVRARDAAGNLGARSEAQGFVKAWGAQSGESVATTSFVLGTPVTMAGSNSSAAPTEIPLDQFELSWEPLPRATAYEVELREVGGSLATLTCRTASTSATIIGRIDSAQGDDKSLLAGDAPCLWTSNAVQRVQPGKKYLWHVRALDYPAGSQASYSTTNDETLVSPWSDQFTVNRRFITVTDPSPVATDQVQPDLDAWAAESATHLGKPAPRLTWQPVQGVNAYRVTIARNLGMNSVVRTFYTPSAVLRVDGVFADVDAGSYYWQVQGINMDEQWQNYTESVLLSPSDPLVWQKQSTPSDFTGVEPTTVSSDGSLLLRWRPQSLSAPDDGGSRGYKVTIYKGLTSTTPMGSTTAEFPYYLAKDPTTGVALAPGKYRFSVAPLDALGVAGRASVLQGFTIAAPAPTGLSAQVDGTTVTLGWHSDAPVKRFSGELWPEGNDNLAIPLSPEVLRQSTATVDSLAPGVYAWRVRSFDDADNATDPSATGTFTVAKATVGLSTPDDSVLTTANRVLDWSPVPGASRYVVRIATSPGTLPAATPFETVATAFSPTVPLPFGTQYYWQVTAVPERLGGTTAVGTSAVRAFTASTTPAAPYFGTVRSVGTSVELVWADLSGPSRGAVAAPAYAVRYRVVDPTGAPTEWSTPTALGSGVTAYTVGGLLKATVYEFEIRAANSEGVGPWSAPQRVQTATYPGAVTYFQVTPSLGGLTAAWSLPYDQGGDPVTSYVVQYRAAGAASWVTKTTVAPTIALTGLLRGASYEVKVAARNSVGTGDYAVATKATLTTPSAPRSLALKRGDMIATATWSAPASSGGAIVTGYTLQYRSYSTSLKKWSAWKRGPQASYSPRTAVVASLTNGVSYEVQVRAESTVGPGPWSAAVAVKPAGRPLDPKRVTATAYTGKIKVAWTTASANGSKLSGYKVQVSKNMSTWTTVKSASVSARSYTWTGPKKGTTYYVRVRSTSDTGLSAGAVVTSVVAK</sequence>
<name>A0ABT7S6T7_9CELL</name>
<dbReference type="InterPro" id="IPR003961">
    <property type="entry name" value="FN3_dom"/>
</dbReference>
<accession>A0ABT7S6T7</accession>
<dbReference type="SUPFAM" id="SSF49265">
    <property type="entry name" value="Fibronectin type III"/>
    <property type="match status" value="4"/>
</dbReference>
<dbReference type="InterPro" id="IPR013783">
    <property type="entry name" value="Ig-like_fold"/>
</dbReference>